<gene>
    <name evidence="2" type="primary">jg3691</name>
    <name evidence="2" type="ORF">PAEG_LOCUS21319</name>
</gene>
<dbReference type="Proteomes" id="UP000838756">
    <property type="component" value="Unassembled WGS sequence"/>
</dbReference>
<dbReference type="OrthoDB" id="7361594at2759"/>
<protein>
    <submittedName>
        <fullName evidence="2">Jg3691 protein</fullName>
    </submittedName>
</protein>
<name>A0A8S4S2J0_9NEOP</name>
<evidence type="ECO:0000313" key="3">
    <source>
        <dbReference type="Proteomes" id="UP000838756"/>
    </source>
</evidence>
<organism evidence="2 3">
    <name type="scientific">Pararge aegeria aegeria</name>
    <dbReference type="NCBI Taxonomy" id="348720"/>
    <lineage>
        <taxon>Eukaryota</taxon>
        <taxon>Metazoa</taxon>
        <taxon>Ecdysozoa</taxon>
        <taxon>Arthropoda</taxon>
        <taxon>Hexapoda</taxon>
        <taxon>Insecta</taxon>
        <taxon>Pterygota</taxon>
        <taxon>Neoptera</taxon>
        <taxon>Endopterygota</taxon>
        <taxon>Lepidoptera</taxon>
        <taxon>Glossata</taxon>
        <taxon>Ditrysia</taxon>
        <taxon>Papilionoidea</taxon>
        <taxon>Nymphalidae</taxon>
        <taxon>Satyrinae</taxon>
        <taxon>Satyrini</taxon>
        <taxon>Parargina</taxon>
        <taxon>Pararge</taxon>
    </lineage>
</organism>
<feature type="chain" id="PRO_5035774966" evidence="1">
    <location>
        <begin position="22"/>
        <end position="86"/>
    </location>
</feature>
<feature type="signal peptide" evidence="1">
    <location>
        <begin position="1"/>
        <end position="21"/>
    </location>
</feature>
<dbReference type="EMBL" id="CAKXAJ010025929">
    <property type="protein sequence ID" value="CAH2246221.1"/>
    <property type="molecule type" value="Genomic_DNA"/>
</dbReference>
<comment type="caution">
    <text evidence="2">The sequence shown here is derived from an EMBL/GenBank/DDBJ whole genome shotgun (WGS) entry which is preliminary data.</text>
</comment>
<evidence type="ECO:0000256" key="1">
    <source>
        <dbReference type="SAM" id="SignalP"/>
    </source>
</evidence>
<accession>A0A8S4S2J0</accession>
<keyword evidence="1" id="KW-0732">Signal</keyword>
<proteinExistence type="predicted"/>
<evidence type="ECO:0000313" key="2">
    <source>
        <dbReference type="EMBL" id="CAH2246221.1"/>
    </source>
</evidence>
<sequence>MELISKLTAVILLICIIGSIAKPFEESSLQNNEKLQENNFLDIETANRHFEKRSLDEQDGDVDFPVRYENAFDGPHRLRALPGFLH</sequence>
<dbReference type="AlphaFoldDB" id="A0A8S4S2J0"/>
<keyword evidence="3" id="KW-1185">Reference proteome</keyword>
<reference evidence="2" key="1">
    <citation type="submission" date="2022-03" db="EMBL/GenBank/DDBJ databases">
        <authorList>
            <person name="Lindestad O."/>
        </authorList>
    </citation>
    <scope>NUCLEOTIDE SEQUENCE</scope>
</reference>